<dbReference type="Gene3D" id="2.60.40.10">
    <property type="entry name" value="Immunoglobulins"/>
    <property type="match status" value="1"/>
</dbReference>
<evidence type="ECO:0000259" key="1">
    <source>
        <dbReference type="Pfam" id="PF09118"/>
    </source>
</evidence>
<feature type="domain" description="Galactose oxidase-like Early set" evidence="1">
    <location>
        <begin position="43"/>
        <end position="102"/>
    </location>
</feature>
<gene>
    <name evidence="2" type="ORF">WN944_014444</name>
</gene>
<reference evidence="2 3" key="1">
    <citation type="submission" date="2024-05" db="EMBL/GenBank/DDBJ databases">
        <title>Haplotype-resolved chromosome-level genome assembly of Huyou (Citrus changshanensis).</title>
        <authorList>
            <person name="Miao C."/>
            <person name="Chen W."/>
            <person name="Wu Y."/>
            <person name="Wang L."/>
            <person name="Zhao S."/>
            <person name="Grierson D."/>
            <person name="Xu C."/>
            <person name="Chen K."/>
        </authorList>
    </citation>
    <scope>NUCLEOTIDE SEQUENCE [LARGE SCALE GENOMIC DNA]</scope>
    <source>
        <strain evidence="2">01-14</strain>
        <tissue evidence="2">Leaf</tissue>
    </source>
</reference>
<accession>A0AAP0M9V6</accession>
<dbReference type="InterPro" id="IPR014756">
    <property type="entry name" value="Ig_E-set"/>
</dbReference>
<dbReference type="Pfam" id="PF09118">
    <property type="entry name" value="GO-like_E_set"/>
    <property type="match status" value="1"/>
</dbReference>
<dbReference type="InterPro" id="IPR015202">
    <property type="entry name" value="GO-like_E_set"/>
</dbReference>
<protein>
    <recommendedName>
        <fullName evidence="1">Galactose oxidase-like Early set domain-containing protein</fullName>
    </recommendedName>
</protein>
<dbReference type="AlphaFoldDB" id="A0AAP0M9V6"/>
<comment type="caution">
    <text evidence="2">The sequence shown here is derived from an EMBL/GenBank/DDBJ whole genome shotgun (WGS) entry which is preliminary data.</text>
</comment>
<keyword evidence="3" id="KW-1185">Reference proteome</keyword>
<evidence type="ECO:0000313" key="2">
    <source>
        <dbReference type="EMBL" id="KAK9199256.1"/>
    </source>
</evidence>
<dbReference type="InterPro" id="IPR013783">
    <property type="entry name" value="Ig-like_fold"/>
</dbReference>
<sequence length="103" mass="11567">MGKKDGRVDIDVDLGIDDIDKLKDEYCDDNGYIKLKTLESKLVNQRERLVMLNLVDVINNILPGFHRITADAPSSGAVAPPGYYLLHVVYKEVPSVAVWVQIR</sequence>
<dbReference type="Proteomes" id="UP001428341">
    <property type="component" value="Unassembled WGS sequence"/>
</dbReference>
<organism evidence="2 3">
    <name type="scientific">Citrus x changshan-huyou</name>
    <dbReference type="NCBI Taxonomy" id="2935761"/>
    <lineage>
        <taxon>Eukaryota</taxon>
        <taxon>Viridiplantae</taxon>
        <taxon>Streptophyta</taxon>
        <taxon>Embryophyta</taxon>
        <taxon>Tracheophyta</taxon>
        <taxon>Spermatophyta</taxon>
        <taxon>Magnoliopsida</taxon>
        <taxon>eudicotyledons</taxon>
        <taxon>Gunneridae</taxon>
        <taxon>Pentapetalae</taxon>
        <taxon>rosids</taxon>
        <taxon>malvids</taxon>
        <taxon>Sapindales</taxon>
        <taxon>Rutaceae</taxon>
        <taxon>Aurantioideae</taxon>
        <taxon>Citrus</taxon>
    </lineage>
</organism>
<evidence type="ECO:0000313" key="3">
    <source>
        <dbReference type="Proteomes" id="UP001428341"/>
    </source>
</evidence>
<proteinExistence type="predicted"/>
<dbReference type="EMBL" id="JBCGBO010000005">
    <property type="protein sequence ID" value="KAK9199256.1"/>
    <property type="molecule type" value="Genomic_DNA"/>
</dbReference>
<name>A0AAP0M9V6_9ROSI</name>
<dbReference type="SUPFAM" id="SSF81296">
    <property type="entry name" value="E set domains"/>
    <property type="match status" value="1"/>
</dbReference>